<sequence length="462" mass="52553">MINKLSFKIGLLFFVFILIIETFLFFILYTNLANDRIDEVMNSLLARGNTHRDVLEDHFDQPTLEHVGIMESASEFIVIITDKKGEIIISSDPVEDDMMNVVEHTNNDEIPTEGKIVEDRWNEGKYIATDSPITINGEHKGHVFMFANTNYVKRTVDQLGNQFMLASLITIALTIVTIFILSRFIAHPLIKMKEATEQLSKGKHNVELHTERKDELGELANSITRLSRDLEDLKMARNEFLASVSHELRTPLTYIKGYADIINRPDTSTEEIIEYVKIIREETEQLTVLIKNLFQLAKIDQNNFQISREHVSLCDLIENIVERIRPALTEKKIMLYVNCTGEVMAFIDPERFHQVFTNILDNAQKHSFKGSEISIDVKQTAKQIIIITTDEGEGIPEQDLPYIFERLYRVEKSRSRLSGGSGLGLSITKEIVESHGGSIEVQSQLGKGTSVIIKLTRGGNDE</sequence>
<dbReference type="SMART" id="SM00304">
    <property type="entry name" value="HAMP"/>
    <property type="match status" value="1"/>
</dbReference>
<dbReference type="RefSeq" id="WP_110395256.1">
    <property type="nucleotide sequence ID" value="NZ_JADIJL010000008.1"/>
</dbReference>
<dbReference type="SMART" id="SM00387">
    <property type="entry name" value="HATPase_c"/>
    <property type="match status" value="1"/>
</dbReference>
<comment type="catalytic activity">
    <reaction evidence="1">
        <text>ATP + protein L-histidine = ADP + protein N-phospho-L-histidine.</text>
        <dbReference type="EC" id="2.7.13.3"/>
    </reaction>
</comment>
<dbReference type="InterPro" id="IPR036097">
    <property type="entry name" value="HisK_dim/P_sf"/>
</dbReference>
<organism evidence="17 18">
    <name type="scientific">Pseudogracilibacillus auburnensis</name>
    <dbReference type="NCBI Taxonomy" id="1494959"/>
    <lineage>
        <taxon>Bacteria</taxon>
        <taxon>Bacillati</taxon>
        <taxon>Bacillota</taxon>
        <taxon>Bacilli</taxon>
        <taxon>Bacillales</taxon>
        <taxon>Bacillaceae</taxon>
        <taxon>Pseudogracilibacillus</taxon>
    </lineage>
</organism>
<proteinExistence type="predicted"/>
<evidence type="ECO:0000259" key="16">
    <source>
        <dbReference type="PROSITE" id="PS50885"/>
    </source>
</evidence>
<feature type="transmembrane region" description="Helical" evidence="14">
    <location>
        <begin position="163"/>
        <end position="186"/>
    </location>
</feature>
<dbReference type="InterPro" id="IPR003594">
    <property type="entry name" value="HATPase_dom"/>
</dbReference>
<dbReference type="InterPro" id="IPR005467">
    <property type="entry name" value="His_kinase_dom"/>
</dbReference>
<evidence type="ECO:0000256" key="9">
    <source>
        <dbReference type="ARBA" id="ARBA00022777"/>
    </source>
</evidence>
<name>A0A2V3VYT1_9BACI</name>
<dbReference type="PANTHER" id="PTHR45528:SF1">
    <property type="entry name" value="SENSOR HISTIDINE KINASE CPXA"/>
    <property type="match status" value="1"/>
</dbReference>
<dbReference type="SUPFAM" id="SSF55874">
    <property type="entry name" value="ATPase domain of HSP90 chaperone/DNA topoisomerase II/histidine kinase"/>
    <property type="match status" value="1"/>
</dbReference>
<keyword evidence="8" id="KW-0547">Nucleotide-binding</keyword>
<accession>A0A2V3VYT1</accession>
<dbReference type="PROSITE" id="PS50885">
    <property type="entry name" value="HAMP"/>
    <property type="match status" value="1"/>
</dbReference>
<gene>
    <name evidence="17" type="ORF">DFR56_10690</name>
</gene>
<keyword evidence="13 14" id="KW-0472">Membrane</keyword>
<dbReference type="CDD" id="cd00082">
    <property type="entry name" value="HisKA"/>
    <property type="match status" value="1"/>
</dbReference>
<keyword evidence="5" id="KW-0597">Phosphoprotein</keyword>
<comment type="subcellular location">
    <subcellularLocation>
        <location evidence="2">Cell membrane</location>
        <topology evidence="2">Multi-pass membrane protein</topology>
    </subcellularLocation>
</comment>
<keyword evidence="18" id="KW-1185">Reference proteome</keyword>
<keyword evidence="9" id="KW-0418">Kinase</keyword>
<dbReference type="GO" id="GO:0005524">
    <property type="term" value="F:ATP binding"/>
    <property type="evidence" value="ECO:0007669"/>
    <property type="project" value="UniProtKB-KW"/>
</dbReference>
<evidence type="ECO:0000313" key="18">
    <source>
        <dbReference type="Proteomes" id="UP000247978"/>
    </source>
</evidence>
<dbReference type="SMART" id="SM00388">
    <property type="entry name" value="HisKA"/>
    <property type="match status" value="1"/>
</dbReference>
<dbReference type="AlphaFoldDB" id="A0A2V3VYT1"/>
<feature type="domain" description="Histidine kinase" evidence="15">
    <location>
        <begin position="243"/>
        <end position="459"/>
    </location>
</feature>
<reference evidence="17 18" key="1">
    <citation type="submission" date="2018-05" db="EMBL/GenBank/DDBJ databases">
        <title>Genomic Encyclopedia of Type Strains, Phase IV (KMG-IV): sequencing the most valuable type-strain genomes for metagenomic binning, comparative biology and taxonomic classification.</title>
        <authorList>
            <person name="Goeker M."/>
        </authorList>
    </citation>
    <scope>NUCLEOTIDE SEQUENCE [LARGE SCALE GENOMIC DNA]</scope>
    <source>
        <strain evidence="17 18">DSM 28556</strain>
    </source>
</reference>
<dbReference type="InterPro" id="IPR003661">
    <property type="entry name" value="HisK_dim/P_dom"/>
</dbReference>
<dbReference type="SUPFAM" id="SSF47384">
    <property type="entry name" value="Homodimeric domain of signal transducing histidine kinase"/>
    <property type="match status" value="1"/>
</dbReference>
<evidence type="ECO:0000256" key="3">
    <source>
        <dbReference type="ARBA" id="ARBA00012438"/>
    </source>
</evidence>
<dbReference type="InterPro" id="IPR050398">
    <property type="entry name" value="HssS/ArlS-like"/>
</dbReference>
<keyword evidence="11 14" id="KW-1133">Transmembrane helix</keyword>
<dbReference type="GO" id="GO:0005886">
    <property type="term" value="C:plasma membrane"/>
    <property type="evidence" value="ECO:0007669"/>
    <property type="project" value="UniProtKB-SubCell"/>
</dbReference>
<evidence type="ECO:0000256" key="8">
    <source>
        <dbReference type="ARBA" id="ARBA00022741"/>
    </source>
</evidence>
<dbReference type="Gene3D" id="3.30.565.10">
    <property type="entry name" value="Histidine kinase-like ATPase, C-terminal domain"/>
    <property type="match status" value="1"/>
</dbReference>
<evidence type="ECO:0000256" key="11">
    <source>
        <dbReference type="ARBA" id="ARBA00022989"/>
    </source>
</evidence>
<dbReference type="FunFam" id="1.10.287.130:FF:000001">
    <property type="entry name" value="Two-component sensor histidine kinase"/>
    <property type="match status" value="1"/>
</dbReference>
<evidence type="ECO:0000256" key="6">
    <source>
        <dbReference type="ARBA" id="ARBA00022679"/>
    </source>
</evidence>
<dbReference type="InterPro" id="IPR036890">
    <property type="entry name" value="HATPase_C_sf"/>
</dbReference>
<dbReference type="EC" id="2.7.13.3" evidence="3"/>
<dbReference type="Pfam" id="PF02518">
    <property type="entry name" value="HATPase_c"/>
    <property type="match status" value="1"/>
</dbReference>
<evidence type="ECO:0000313" key="17">
    <source>
        <dbReference type="EMBL" id="PXW87022.1"/>
    </source>
</evidence>
<feature type="transmembrane region" description="Helical" evidence="14">
    <location>
        <begin position="12"/>
        <end position="32"/>
    </location>
</feature>
<dbReference type="InterPro" id="IPR004358">
    <property type="entry name" value="Sig_transdc_His_kin-like_C"/>
</dbReference>
<dbReference type="Proteomes" id="UP000247978">
    <property type="component" value="Unassembled WGS sequence"/>
</dbReference>
<dbReference type="PROSITE" id="PS50109">
    <property type="entry name" value="HIS_KIN"/>
    <property type="match status" value="1"/>
</dbReference>
<dbReference type="CDD" id="cd06225">
    <property type="entry name" value="HAMP"/>
    <property type="match status" value="1"/>
</dbReference>
<dbReference type="OrthoDB" id="9813151at2"/>
<dbReference type="PRINTS" id="PR00344">
    <property type="entry name" value="BCTRLSENSOR"/>
</dbReference>
<evidence type="ECO:0000256" key="7">
    <source>
        <dbReference type="ARBA" id="ARBA00022692"/>
    </source>
</evidence>
<keyword evidence="10" id="KW-0067">ATP-binding</keyword>
<evidence type="ECO:0000256" key="5">
    <source>
        <dbReference type="ARBA" id="ARBA00022553"/>
    </source>
</evidence>
<dbReference type="Gene3D" id="1.10.287.130">
    <property type="match status" value="1"/>
</dbReference>
<keyword evidence="4" id="KW-1003">Cell membrane</keyword>
<evidence type="ECO:0000256" key="13">
    <source>
        <dbReference type="ARBA" id="ARBA00023136"/>
    </source>
</evidence>
<evidence type="ECO:0000256" key="4">
    <source>
        <dbReference type="ARBA" id="ARBA00022475"/>
    </source>
</evidence>
<dbReference type="Gene3D" id="6.10.340.10">
    <property type="match status" value="1"/>
</dbReference>
<dbReference type="CDD" id="cd00075">
    <property type="entry name" value="HATPase"/>
    <property type="match status" value="1"/>
</dbReference>
<dbReference type="PANTHER" id="PTHR45528">
    <property type="entry name" value="SENSOR HISTIDINE KINASE CPXA"/>
    <property type="match status" value="1"/>
</dbReference>
<evidence type="ECO:0000256" key="12">
    <source>
        <dbReference type="ARBA" id="ARBA00023012"/>
    </source>
</evidence>
<evidence type="ECO:0000256" key="14">
    <source>
        <dbReference type="SAM" id="Phobius"/>
    </source>
</evidence>
<dbReference type="EMBL" id="QJJQ01000006">
    <property type="protein sequence ID" value="PXW87022.1"/>
    <property type="molecule type" value="Genomic_DNA"/>
</dbReference>
<dbReference type="Pfam" id="PF00672">
    <property type="entry name" value="HAMP"/>
    <property type="match status" value="1"/>
</dbReference>
<evidence type="ECO:0000256" key="2">
    <source>
        <dbReference type="ARBA" id="ARBA00004651"/>
    </source>
</evidence>
<feature type="domain" description="HAMP" evidence="16">
    <location>
        <begin position="183"/>
        <end position="235"/>
    </location>
</feature>
<keyword evidence="7 14" id="KW-0812">Transmembrane</keyword>
<comment type="caution">
    <text evidence="17">The sequence shown here is derived from an EMBL/GenBank/DDBJ whole genome shotgun (WGS) entry which is preliminary data.</text>
</comment>
<dbReference type="FunFam" id="3.30.565.10:FF:000006">
    <property type="entry name" value="Sensor histidine kinase WalK"/>
    <property type="match status" value="1"/>
</dbReference>
<dbReference type="Pfam" id="PF00512">
    <property type="entry name" value="HisKA"/>
    <property type="match status" value="1"/>
</dbReference>
<dbReference type="SUPFAM" id="SSF158472">
    <property type="entry name" value="HAMP domain-like"/>
    <property type="match status" value="1"/>
</dbReference>
<evidence type="ECO:0000256" key="10">
    <source>
        <dbReference type="ARBA" id="ARBA00022840"/>
    </source>
</evidence>
<protein>
    <recommendedName>
        <fullName evidence="3">histidine kinase</fullName>
        <ecNumber evidence="3">2.7.13.3</ecNumber>
    </recommendedName>
</protein>
<keyword evidence="12" id="KW-0902">Two-component regulatory system</keyword>
<dbReference type="InterPro" id="IPR003660">
    <property type="entry name" value="HAMP_dom"/>
</dbReference>
<evidence type="ECO:0000256" key="1">
    <source>
        <dbReference type="ARBA" id="ARBA00000085"/>
    </source>
</evidence>
<dbReference type="GO" id="GO:0000155">
    <property type="term" value="F:phosphorelay sensor kinase activity"/>
    <property type="evidence" value="ECO:0007669"/>
    <property type="project" value="InterPro"/>
</dbReference>
<keyword evidence="6" id="KW-0808">Transferase</keyword>
<evidence type="ECO:0000259" key="15">
    <source>
        <dbReference type="PROSITE" id="PS50109"/>
    </source>
</evidence>